<evidence type="ECO:0000256" key="1">
    <source>
        <dbReference type="ARBA" id="ARBA00000085"/>
    </source>
</evidence>
<accession>A0ABP6V3R0</accession>
<evidence type="ECO:0000313" key="11">
    <source>
        <dbReference type="EMBL" id="GAA3525634.1"/>
    </source>
</evidence>
<dbReference type="InterPro" id="IPR055558">
    <property type="entry name" value="DUF7134"/>
</dbReference>
<feature type="transmembrane region" description="Helical" evidence="9">
    <location>
        <begin position="155"/>
        <end position="175"/>
    </location>
</feature>
<feature type="transmembrane region" description="Helical" evidence="9">
    <location>
        <begin position="19"/>
        <end position="38"/>
    </location>
</feature>
<keyword evidence="9" id="KW-0472">Membrane</keyword>
<dbReference type="Pfam" id="PF07730">
    <property type="entry name" value="HisKA_3"/>
    <property type="match status" value="1"/>
</dbReference>
<dbReference type="SUPFAM" id="SSF55874">
    <property type="entry name" value="ATPase domain of HSP90 chaperone/DNA topoisomerase II/histidine kinase"/>
    <property type="match status" value="1"/>
</dbReference>
<sequence length="415" mass="44008">MPQFAGLDRLPEPRRHRAVVLDVVLALALTCLVPYTLLDPPGPAYPGPVWVAWAVGAAVGLPLLLRRRWSIPVLAWIVLVAASATFLGIGGAGALWVTYAPVSVAAYTVAKLTDRTTSAVAALVVCLGAAAVTVPKFYRIHVPVDPGAPRSEVPLWWQFELGFVAVSLTVAWVAGRVVHSRRAARAEFARRSAVEAVADERLRIARELHDILGHTMSLIAIKASVAGRLAEENPEHAKAALSTIEQTSRAAMVEIRRLLGVLRPASDDAAEHATEDGPALSPLPGSADLPALVDRLCGPELEADLTLTGTAGLPPSVDLAVFRIVQEALTNVVEHSEARRCRIVVRGRSDAVHVEVADDGPARTIPRRRPGGGQGLIGMRERIAAYGGTLAVGPVSRGGFRVVAEIPHTEPETAS</sequence>
<comment type="caution">
    <text evidence="11">The sequence shown here is derived from an EMBL/GenBank/DDBJ whole genome shotgun (WGS) entry which is preliminary data.</text>
</comment>
<dbReference type="EMBL" id="BAAAZN010000001">
    <property type="protein sequence ID" value="GAA3525634.1"/>
    <property type="molecule type" value="Genomic_DNA"/>
</dbReference>
<feature type="transmembrane region" description="Helical" evidence="9">
    <location>
        <begin position="73"/>
        <end position="97"/>
    </location>
</feature>
<evidence type="ECO:0000256" key="3">
    <source>
        <dbReference type="ARBA" id="ARBA00022553"/>
    </source>
</evidence>
<gene>
    <name evidence="11" type="ORF">GCM10022222_05670</name>
</gene>
<evidence type="ECO:0000256" key="4">
    <source>
        <dbReference type="ARBA" id="ARBA00022679"/>
    </source>
</evidence>
<dbReference type="InterPro" id="IPR011712">
    <property type="entry name" value="Sig_transdc_His_kin_sub3_dim/P"/>
</dbReference>
<keyword evidence="9" id="KW-0812">Transmembrane</keyword>
<feature type="transmembrane region" description="Helical" evidence="9">
    <location>
        <begin position="117"/>
        <end position="134"/>
    </location>
</feature>
<dbReference type="GO" id="GO:0016301">
    <property type="term" value="F:kinase activity"/>
    <property type="evidence" value="ECO:0007669"/>
    <property type="project" value="UniProtKB-KW"/>
</dbReference>
<dbReference type="InterPro" id="IPR003594">
    <property type="entry name" value="HATPase_dom"/>
</dbReference>
<keyword evidence="12" id="KW-1185">Reference proteome</keyword>
<keyword evidence="5" id="KW-0547">Nucleotide-binding</keyword>
<dbReference type="RefSeq" id="WP_344854893.1">
    <property type="nucleotide sequence ID" value="NZ_BAAAZN010000001.1"/>
</dbReference>
<dbReference type="EC" id="2.7.13.3" evidence="2"/>
<evidence type="ECO:0000313" key="12">
    <source>
        <dbReference type="Proteomes" id="UP001500689"/>
    </source>
</evidence>
<dbReference type="Proteomes" id="UP001500689">
    <property type="component" value="Unassembled WGS sequence"/>
</dbReference>
<dbReference type="Gene3D" id="3.30.565.10">
    <property type="entry name" value="Histidine kinase-like ATPase, C-terminal domain"/>
    <property type="match status" value="1"/>
</dbReference>
<evidence type="ECO:0000256" key="8">
    <source>
        <dbReference type="ARBA" id="ARBA00023012"/>
    </source>
</evidence>
<dbReference type="CDD" id="cd16917">
    <property type="entry name" value="HATPase_UhpB-NarQ-NarX-like"/>
    <property type="match status" value="1"/>
</dbReference>
<dbReference type="Pfam" id="PF02518">
    <property type="entry name" value="HATPase_c"/>
    <property type="match status" value="1"/>
</dbReference>
<name>A0ABP6V3R0_9PSEU</name>
<proteinExistence type="predicted"/>
<evidence type="ECO:0000256" key="5">
    <source>
        <dbReference type="ARBA" id="ARBA00022741"/>
    </source>
</evidence>
<organism evidence="11 12">
    <name type="scientific">Amycolatopsis ultiminotia</name>
    <dbReference type="NCBI Taxonomy" id="543629"/>
    <lineage>
        <taxon>Bacteria</taxon>
        <taxon>Bacillati</taxon>
        <taxon>Actinomycetota</taxon>
        <taxon>Actinomycetes</taxon>
        <taxon>Pseudonocardiales</taxon>
        <taxon>Pseudonocardiaceae</taxon>
        <taxon>Amycolatopsis</taxon>
    </lineage>
</organism>
<keyword evidence="7" id="KW-0067">ATP-binding</keyword>
<keyword evidence="4" id="KW-0808">Transferase</keyword>
<protein>
    <recommendedName>
        <fullName evidence="2">histidine kinase</fullName>
        <ecNumber evidence="2">2.7.13.3</ecNumber>
    </recommendedName>
</protein>
<keyword evidence="8" id="KW-0902">Two-component regulatory system</keyword>
<reference evidence="12" key="1">
    <citation type="journal article" date="2019" name="Int. J. Syst. Evol. Microbiol.">
        <title>The Global Catalogue of Microorganisms (GCM) 10K type strain sequencing project: providing services to taxonomists for standard genome sequencing and annotation.</title>
        <authorList>
            <consortium name="The Broad Institute Genomics Platform"/>
            <consortium name="The Broad Institute Genome Sequencing Center for Infectious Disease"/>
            <person name="Wu L."/>
            <person name="Ma J."/>
        </authorList>
    </citation>
    <scope>NUCLEOTIDE SEQUENCE [LARGE SCALE GENOMIC DNA]</scope>
    <source>
        <strain evidence="12">JCM 16898</strain>
    </source>
</reference>
<dbReference type="PANTHER" id="PTHR24421">
    <property type="entry name" value="NITRATE/NITRITE SENSOR PROTEIN NARX-RELATED"/>
    <property type="match status" value="1"/>
</dbReference>
<dbReference type="PANTHER" id="PTHR24421:SF10">
    <property type="entry name" value="NITRATE_NITRITE SENSOR PROTEIN NARQ"/>
    <property type="match status" value="1"/>
</dbReference>
<evidence type="ECO:0000256" key="7">
    <source>
        <dbReference type="ARBA" id="ARBA00022840"/>
    </source>
</evidence>
<keyword evidence="6 11" id="KW-0418">Kinase</keyword>
<feature type="transmembrane region" description="Helical" evidence="9">
    <location>
        <begin position="50"/>
        <end position="66"/>
    </location>
</feature>
<dbReference type="Pfam" id="PF23539">
    <property type="entry name" value="DUF7134"/>
    <property type="match status" value="1"/>
</dbReference>
<evidence type="ECO:0000256" key="6">
    <source>
        <dbReference type="ARBA" id="ARBA00022777"/>
    </source>
</evidence>
<dbReference type="InterPro" id="IPR036890">
    <property type="entry name" value="HATPase_C_sf"/>
</dbReference>
<keyword evidence="3" id="KW-0597">Phosphoprotein</keyword>
<dbReference type="InterPro" id="IPR050482">
    <property type="entry name" value="Sensor_HK_TwoCompSys"/>
</dbReference>
<dbReference type="Gene3D" id="1.20.5.1930">
    <property type="match status" value="1"/>
</dbReference>
<comment type="catalytic activity">
    <reaction evidence="1">
        <text>ATP + protein L-histidine = ADP + protein N-phospho-L-histidine.</text>
        <dbReference type="EC" id="2.7.13.3"/>
    </reaction>
</comment>
<evidence type="ECO:0000256" key="9">
    <source>
        <dbReference type="SAM" id="Phobius"/>
    </source>
</evidence>
<keyword evidence="9" id="KW-1133">Transmembrane helix</keyword>
<dbReference type="SMART" id="SM00387">
    <property type="entry name" value="HATPase_c"/>
    <property type="match status" value="1"/>
</dbReference>
<evidence type="ECO:0000259" key="10">
    <source>
        <dbReference type="SMART" id="SM00387"/>
    </source>
</evidence>
<feature type="domain" description="Histidine kinase/HSP90-like ATPase" evidence="10">
    <location>
        <begin position="316"/>
        <end position="410"/>
    </location>
</feature>
<evidence type="ECO:0000256" key="2">
    <source>
        <dbReference type="ARBA" id="ARBA00012438"/>
    </source>
</evidence>